<dbReference type="AlphaFoldDB" id="A0AA44CQ44"/>
<evidence type="ECO:0000256" key="19">
    <source>
        <dbReference type="ARBA" id="ARBA00023200"/>
    </source>
</evidence>
<evidence type="ECO:0000256" key="13">
    <source>
        <dbReference type="ARBA" id="ARBA00022813"/>
    </source>
</evidence>
<evidence type="ECO:0000256" key="20">
    <source>
        <dbReference type="ARBA" id="ARBA00023586"/>
    </source>
</evidence>
<organism evidence="23 24">
    <name type="scientific">Yersinia mollaretii</name>
    <dbReference type="NCBI Taxonomy" id="33060"/>
    <lineage>
        <taxon>Bacteria</taxon>
        <taxon>Pseudomonadati</taxon>
        <taxon>Pseudomonadota</taxon>
        <taxon>Gammaproteobacteria</taxon>
        <taxon>Enterobacterales</taxon>
        <taxon>Yersiniaceae</taxon>
        <taxon>Yersinia</taxon>
    </lineage>
</organism>
<evidence type="ECO:0000256" key="10">
    <source>
        <dbReference type="ARBA" id="ARBA00022737"/>
    </source>
</evidence>
<keyword evidence="10" id="KW-0677">Repeat</keyword>
<evidence type="ECO:0000256" key="5">
    <source>
        <dbReference type="ARBA" id="ARBA00022525"/>
    </source>
</evidence>
<keyword evidence="21" id="KW-0812">Transmembrane</keyword>
<keyword evidence="5" id="KW-0964">Secreted</keyword>
<evidence type="ECO:0000259" key="22">
    <source>
        <dbReference type="PROSITE" id="PS51771"/>
    </source>
</evidence>
<keyword evidence="18 21" id="KW-0472">Membrane</keyword>
<evidence type="ECO:0000256" key="2">
    <source>
        <dbReference type="ARBA" id="ARBA00004165"/>
    </source>
</evidence>
<dbReference type="CDD" id="cd20500">
    <property type="entry name" value="Peptidase_C80"/>
    <property type="match status" value="1"/>
</dbReference>
<keyword evidence="7" id="KW-0645">Protease</keyword>
<protein>
    <submittedName>
        <fullName evidence="23">RTX toxin</fullName>
    </submittedName>
</protein>
<dbReference type="InterPro" id="IPR038383">
    <property type="entry name" value="CPD_dom_sf"/>
</dbReference>
<keyword evidence="13" id="KW-0068">Autocatalytic cleavage</keyword>
<evidence type="ECO:0000256" key="8">
    <source>
        <dbReference type="ARBA" id="ARBA00022679"/>
    </source>
</evidence>
<keyword evidence="16" id="KW-0843">Virulence</keyword>
<gene>
    <name evidence="23" type="ORF">HB991_20500</name>
</gene>
<dbReference type="GO" id="GO:0046872">
    <property type="term" value="F:metal ion binding"/>
    <property type="evidence" value="ECO:0007669"/>
    <property type="project" value="UniProtKB-KW"/>
</dbReference>
<feature type="transmembrane region" description="Helical" evidence="21">
    <location>
        <begin position="493"/>
        <end position="518"/>
    </location>
</feature>
<evidence type="ECO:0000256" key="11">
    <source>
        <dbReference type="ARBA" id="ARBA00022801"/>
    </source>
</evidence>
<dbReference type="GO" id="GO:0016740">
    <property type="term" value="F:transferase activity"/>
    <property type="evidence" value="ECO:0007669"/>
    <property type="project" value="UniProtKB-KW"/>
</dbReference>
<evidence type="ECO:0000256" key="21">
    <source>
        <dbReference type="SAM" id="Phobius"/>
    </source>
</evidence>
<keyword evidence="12" id="KW-0788">Thiol protease</keyword>
<dbReference type="Pfam" id="PF11713">
    <property type="entry name" value="Peptidase_C80"/>
    <property type="match status" value="1"/>
</dbReference>
<evidence type="ECO:0000256" key="15">
    <source>
        <dbReference type="ARBA" id="ARBA00022870"/>
    </source>
</evidence>
<name>A0AA44CQ44_YERMO</name>
<comment type="subcellular location">
    <subcellularLocation>
        <location evidence="2">Host cell membrane</location>
    </subcellularLocation>
    <subcellularLocation>
        <location evidence="20">Host cytoplasm</location>
        <location evidence="20">Host cytosol</location>
    </subcellularLocation>
    <subcellularLocation>
        <location evidence="3">Secreted</location>
    </subcellularLocation>
</comment>
<dbReference type="GO" id="GO:0005576">
    <property type="term" value="C:extracellular region"/>
    <property type="evidence" value="ECO:0007669"/>
    <property type="project" value="UniProtKB-SubCell"/>
</dbReference>
<keyword evidence="15" id="KW-1043">Host membrane</keyword>
<keyword evidence="21" id="KW-1133">Transmembrane helix</keyword>
<reference evidence="23" key="1">
    <citation type="submission" date="2020-03" db="EMBL/GenBank/DDBJ databases">
        <authorList>
            <person name="Kislichkina A."/>
            <person name="Dentovskaya S."/>
            <person name="Shaikhutdinov R."/>
            <person name="Ivanov S."/>
            <person name="Sizova A."/>
            <person name="Solomentsev V."/>
            <person name="Bogun A."/>
        </authorList>
    </citation>
    <scope>NUCLEOTIDE SEQUENCE</scope>
    <source>
        <strain evidence="23">SCPM-O-B-7610</strain>
    </source>
</reference>
<dbReference type="PROSITE" id="PS51771">
    <property type="entry name" value="CGT_MARTX_CPD"/>
    <property type="match status" value="1"/>
</dbReference>
<evidence type="ECO:0000256" key="17">
    <source>
        <dbReference type="ARBA" id="ARBA00023121"/>
    </source>
</evidence>
<comment type="cofactor">
    <cofactor evidence="1">
        <name>Mg(2+)</name>
        <dbReference type="ChEBI" id="CHEBI:18420"/>
    </cofactor>
</comment>
<evidence type="ECO:0000256" key="9">
    <source>
        <dbReference type="ARBA" id="ARBA00022723"/>
    </source>
</evidence>
<dbReference type="GO" id="GO:0006508">
    <property type="term" value="P:proteolysis"/>
    <property type="evidence" value="ECO:0007669"/>
    <property type="project" value="UniProtKB-KW"/>
</dbReference>
<evidence type="ECO:0000313" key="24">
    <source>
        <dbReference type="Proteomes" id="UP000712947"/>
    </source>
</evidence>
<sequence>MEVNMSVENWMVPDRNIINGNPMAIFNHLNYDYQVIFQLSDDVILTENSASLASKHPDKTLIIYYDIDENKSRVVHGSPDKLQGDRVRWILNGHGNNITHTFDNIKAESLYAIIDYLKLSRDMVSPERVILFSCRLGIDPYDGIKDHFALEYAEIMQRNKDKTSLRAYNKIVGTMEEEYVGVKDFGRRYTKTDDKKEWFFKNLKHRVDYRIHSDGQLFINDTPMATYILQDIAEGRISAVEAAKKYKKHLLYYITADSNGRIDPNRLSQLAKVPPELLRFVPNAAHNNTGERVEIAGGDNSSPPFRLNEKKPNVVNLYDDISDDVNKNNKLSETSQHELSSLKDNMTKNELSPHGNKRLSKIANNIGRSYQVFCIFLLGMSTSAMLKRLNSSGISEQEKKEIIDALALSWSEFSVDFGIDVMQPSFEKVASSLAKKIPMAKGVSQIPLRAGSVVAKAAGPALNIASAGFDIYNVVKVYEQLEKETDPDNARGLIINGTLSALGAGVGILTAAALAVGLSVAGPLGMIAGIGIALATMIFNAASTIAKIKEQIELTPLEEIENGIRLLFGVELHRVTQARLDVKQQRILREHIDKYAKEIANNQLTHSGVTKYYYVYDKYGEVKERQYYYINKEKNDYFLNIFNSNDNNFIRRGDDFINVITREHISEKTYKGYWTKCSYKEYEEYRNNKKFVVETRLDDTFGVSGDTNVAIIIDKEYFNDKFPDGHIGRDKIIALDKTRAKNVGYLGVNSSANKKVHFNMGIGNSYVFADRHTQNSFDITQGIKVFVGGDLDDMFYLRGHELGRTDQRSQLDGRKGEDILAIMGVYRGGVIGYKINLMAGTVHYHYKEIYLTNASERGLLMNVANIEHIFSAEDTDDVLTGDDKANVLKGMGGWDI</sequence>
<evidence type="ECO:0000256" key="14">
    <source>
        <dbReference type="ARBA" id="ARBA00022842"/>
    </source>
</evidence>
<evidence type="ECO:0000256" key="12">
    <source>
        <dbReference type="ARBA" id="ARBA00022807"/>
    </source>
</evidence>
<dbReference type="GO" id="GO:0044164">
    <property type="term" value="C:host cell cytosol"/>
    <property type="evidence" value="ECO:0007669"/>
    <property type="project" value="UniProtKB-SubCell"/>
</dbReference>
<dbReference type="GO" id="GO:0008289">
    <property type="term" value="F:lipid binding"/>
    <property type="evidence" value="ECO:0007669"/>
    <property type="project" value="UniProtKB-KW"/>
</dbReference>
<dbReference type="Proteomes" id="UP000712947">
    <property type="component" value="Unassembled WGS sequence"/>
</dbReference>
<evidence type="ECO:0000256" key="18">
    <source>
        <dbReference type="ARBA" id="ARBA00023136"/>
    </source>
</evidence>
<feature type="domain" description="Peptidase C80" evidence="22">
    <location>
        <begin position="22"/>
        <end position="213"/>
    </location>
</feature>
<evidence type="ECO:0000256" key="7">
    <source>
        <dbReference type="ARBA" id="ARBA00022670"/>
    </source>
</evidence>
<keyword evidence="6" id="KW-0800">Toxin</keyword>
<dbReference type="Gene3D" id="3.40.50.11050">
    <property type="match status" value="1"/>
</dbReference>
<dbReference type="InterPro" id="IPR020974">
    <property type="entry name" value="CPD_dom"/>
</dbReference>
<keyword evidence="19" id="KW-1035">Host cytoplasm</keyword>
<keyword evidence="11" id="KW-0378">Hydrolase</keyword>
<keyword evidence="8" id="KW-0808">Transferase</keyword>
<dbReference type="EMBL" id="JAASAI010000035">
    <property type="protein sequence ID" value="NIL24878.1"/>
    <property type="molecule type" value="Genomic_DNA"/>
</dbReference>
<keyword evidence="14" id="KW-0460">Magnesium</keyword>
<evidence type="ECO:0000256" key="16">
    <source>
        <dbReference type="ARBA" id="ARBA00023026"/>
    </source>
</evidence>
<dbReference type="GO" id="GO:0020002">
    <property type="term" value="C:host cell plasma membrane"/>
    <property type="evidence" value="ECO:0007669"/>
    <property type="project" value="UniProtKB-SubCell"/>
</dbReference>
<feature type="non-terminal residue" evidence="23">
    <location>
        <position position="896"/>
    </location>
</feature>
<comment type="caution">
    <text evidence="23">The sequence shown here is derived from an EMBL/GenBank/DDBJ whole genome shotgun (WGS) entry which is preliminary data.</text>
</comment>
<dbReference type="GO" id="GO:0090729">
    <property type="term" value="F:toxin activity"/>
    <property type="evidence" value="ECO:0007669"/>
    <property type="project" value="UniProtKB-KW"/>
</dbReference>
<evidence type="ECO:0000256" key="6">
    <source>
        <dbReference type="ARBA" id="ARBA00022656"/>
    </source>
</evidence>
<proteinExistence type="predicted"/>
<evidence type="ECO:0000256" key="4">
    <source>
        <dbReference type="ARBA" id="ARBA00022511"/>
    </source>
</evidence>
<accession>A0AA44CQ44</accession>
<evidence type="ECO:0000313" key="23">
    <source>
        <dbReference type="EMBL" id="NIL24878.1"/>
    </source>
</evidence>
<dbReference type="GO" id="GO:0008234">
    <property type="term" value="F:cysteine-type peptidase activity"/>
    <property type="evidence" value="ECO:0007669"/>
    <property type="project" value="UniProtKB-KW"/>
</dbReference>
<keyword evidence="17" id="KW-0446">Lipid-binding</keyword>
<evidence type="ECO:0000256" key="3">
    <source>
        <dbReference type="ARBA" id="ARBA00004613"/>
    </source>
</evidence>
<keyword evidence="4" id="KW-1032">Host cell membrane</keyword>
<feature type="transmembrane region" description="Helical" evidence="21">
    <location>
        <begin position="524"/>
        <end position="542"/>
    </location>
</feature>
<evidence type="ECO:0000256" key="1">
    <source>
        <dbReference type="ARBA" id="ARBA00001946"/>
    </source>
</evidence>
<keyword evidence="9" id="KW-0479">Metal-binding</keyword>